<feature type="compositionally biased region" description="Basic and acidic residues" evidence="1">
    <location>
        <begin position="1546"/>
        <end position="1630"/>
    </location>
</feature>
<feature type="compositionally biased region" description="Basic and acidic residues" evidence="1">
    <location>
        <begin position="974"/>
        <end position="987"/>
    </location>
</feature>
<feature type="region of interest" description="Disordered" evidence="1">
    <location>
        <begin position="2414"/>
        <end position="2435"/>
    </location>
</feature>
<evidence type="ECO:0000313" key="4">
    <source>
        <dbReference type="Proteomes" id="UP001240150"/>
    </source>
</evidence>
<feature type="domain" description="Outer membrane channel protein CpnT-like N-terminal" evidence="2">
    <location>
        <begin position="40"/>
        <end position="159"/>
    </location>
</feature>
<organism evidence="3 4">
    <name type="scientific">Actinoplanes oblitus</name>
    <dbReference type="NCBI Taxonomy" id="3040509"/>
    <lineage>
        <taxon>Bacteria</taxon>
        <taxon>Bacillati</taxon>
        <taxon>Actinomycetota</taxon>
        <taxon>Actinomycetes</taxon>
        <taxon>Micromonosporales</taxon>
        <taxon>Micromonosporaceae</taxon>
        <taxon>Actinoplanes</taxon>
    </lineage>
</organism>
<feature type="region of interest" description="Disordered" evidence="1">
    <location>
        <begin position="1410"/>
        <end position="1449"/>
    </location>
</feature>
<feature type="compositionally biased region" description="Basic and acidic residues" evidence="1">
    <location>
        <begin position="816"/>
        <end position="842"/>
    </location>
</feature>
<feature type="compositionally biased region" description="Basic and acidic residues" evidence="1">
    <location>
        <begin position="643"/>
        <end position="660"/>
    </location>
</feature>
<dbReference type="Pfam" id="PF25547">
    <property type="entry name" value="WXG100_2"/>
    <property type="match status" value="1"/>
</dbReference>
<dbReference type="GO" id="GO:0016757">
    <property type="term" value="F:glycosyltransferase activity"/>
    <property type="evidence" value="ECO:0007669"/>
    <property type="project" value="UniProtKB-KW"/>
</dbReference>
<reference evidence="3 4" key="1">
    <citation type="submission" date="2023-06" db="EMBL/GenBank/DDBJ databases">
        <authorList>
            <person name="Yushchuk O."/>
            <person name="Binda E."/>
            <person name="Ruckert-Reed C."/>
            <person name="Fedorenko V."/>
            <person name="Kalinowski J."/>
            <person name="Marinelli F."/>
        </authorList>
    </citation>
    <scope>NUCLEOTIDE SEQUENCE [LARGE SCALE GENOMIC DNA]</scope>
    <source>
        <strain evidence="3 4">NRRL 3884</strain>
    </source>
</reference>
<feature type="compositionally biased region" description="Basic and acidic residues" evidence="1">
    <location>
        <begin position="1906"/>
        <end position="1995"/>
    </location>
</feature>
<sequence length="4151" mass="445129">MSGGDDHEFLTSLVDWFAEIEQWIPGAHTAVGEIILGEIPLANANAIYDLADQWGLLAEAMQEAYQDISMMANPILENWSGDGAAQEFVEQWFAYLEGLRGNADSAAGMRNFVQNYGLEVELLKYMAALNLFMLAASLIPLIAAAIPTGGASLGPAMGMVAATKLAVKKLGEATLHKISQMTLRTSLRALGRLFTKLPGMVAKGVPRAIGRGAAAAGRGAAAAGRGAINLGKYGLRAGGRGLRNFGKSVAGKMTRDELRKLPGQVLRSLRPREMMARGISKAVANKLAAQQLRGLARKGFKGALKNQTRQALKRELSKEIRQQLLNKWAGVEMRKAAETATAKELEKMAAGAIEKSALGREFGKFVGTRIALGGAMMGGGDLIAQGLQMASGNRAELDFGHLGNSTFQGAAFGAGMFGGPLGHAVGGAFAGGTTAAAGEVIASSQDPNHQFSWTNVGHGAVQGAAAGAVFGGQTHLEHANLGGGELRIGQELHVLPGHEGGFNVVSSMPDGGSHLLLTSDGYVTFQNADGTGMHPTEIADRPDVQAAKSEHWGPSAAPGPESAPPARVEAGGGGTTVRQTPAAGDGAGRSAGGGSSSGDGGSRSGGAPAGGDRTQVRAGGDAPAGGDRTQVRAGGDAPAADRSGGDRAPDTTAARPDHDTAAGSARDGADSSRTTDARPPGGDPPTPARDGTSTSDHQVPARQEPAGDPVPAGDRAVAGGDRPAVGADRLPGAADHSSPSGDHTTAASGDRAAHDGSPAGRANEPAARTSELADRSSEPAARSSEPADRAGASADRVATPADHRPSTVEQVGGDRVGGERVGGDRVGGDRVGPEHLGADRAGGEPATIDRAGVDRIGTEPAGMDSSGGDHARVERPDGDREAPARDTGEPRGGTERRDSGVAPATGPIDIPRRTEAGGSVARGETSGVDRGSGPAHRDGSTGERPARPDEPSTHTESGANPPHDGPPHDPTGVRPEDSAAPRPDDRTTAQPDDADYPMRDAGAEVGHPANPETIRQGTVRMELHPDFPAVVEYLDQHGFKLVVDPEGARVVQRDVYDVTGKHLLRTEREVRYLDGMRFLDLEHEVDHVHQLVDRFDGKLATEAQRERPGNTPKDYLNAPGKLNASQDRIVEYHVRLQEYIRLAERGVDRHVLEQHASGVEMQRAKYQKVALGRHNDERARWTRTYFPDIHELRQRYEQLRAFEHDDGSVTRSYPEVRDGRPMSKAPIGDHGERAGEAAPSEARDAGAEPRRESPSGSHRHPAPGTEAPRLVPIDVPAPEQPVAAAHEVTATVNSELGELVYHGREAGAADQPYRADWDADNQRLRVHYGDGVAVDVKIQVNESIPPGHAVVVRPHLEPVDGGGWRQHGDAGVGLSAHVPSEPTARAAYVRESLHEAWRALHSEVGEHLSPRAERPAHDLGSPHDGQPAHDGTPPHDGQPPHDGTPPDALRPEERMRVLEVLRGEVVEQPADVVNRHAAARTEPPPVERLGPDEVTTRLRMRGGPEQLGRWAGDHLAEQSEHGGMRPKSAEEIARTVDRLADQAVDQVRRGAEEAGSRQPVREQPHERAAREQAAREQAAREQAAREEAAREQAAREHAARERAAREQAAREHERPGRETRDDVRYEHEVGQRPGGGDGPRLPGEPRSSLRDFFSDTMEASPEWTEAVKREFSRELSGRDFGGLDVRVDRVDVGSRSLEVKISAIDPVTGAEAGSAIRRFSVEGGRFEVHHYDFSMHEDYQNRGFSHAFNGHMEGWYVDSGVDRITIQAGKSVGGYAWASAGYDWNHATDRQANLVLGRLEREIGQFQSDMNALVNAARRPEEEGSTIRFLLDRHGYPDVATALEGLAHQRAEASDLLARARATGYGNPGFPSPHEISQVGRTDQTGPRGTWIGKRTMLGSGWHGAKAPERHPEAPLRTEPEAPPRTEPEAPPRTEPGARPDHDAGLDRIRRALDPDYDPARRPEPAETPRPTESRDGYPRHEAPRDENARQEAPRDGFTPHGDTPGDGYPAHDAPWARGETPDVIDMIPRTAEEAAAWNAAIGDAISAKFEGKQFAGLGIEVMGSDHPNYQHDLGSVRTEPDRVTVKFTVKSPDGTRTVGHGGWEFRREPDGGLTVKIDALFLDKDVQGRGMATDLNYFMEHWYQQSEAPRIRLELHAVQAGAYAWARDGFTWEPHGGGRVMNALRGQINEIDSHLSRLSRLGETELQPLYEKYGGRTPEQVAAHMREHRAEAAALVDRADQVSRGLRPPGDYPTAREVRVVGWSFQRGADAHWVGKDALLNGGDWHGYKVLRGPITAAEVPGGEFHGHARDVANPEAVRAIAEPALRERIPVDARHTVDVVPADSLPNGAVARSIPVDAAGRPLPDGHLPPSGGGYRIEVSDRAGDLAVPRAIAHEVAEIGAIELRARDGLDLHPPDTLRPGEAGPQRGLSPHDLGRLAERDYLRALAEEPEHTAYARSELDALDRHLGLSPDDPGAATRREIIGETGPAGRRDTRPLRLLAFDDTADGPLQHGTLRRLAAGLGATGDHVRLRIPGIEGGELGPGLHGVPADPIPGITGRISPLLRPDHLPADTDVLVGYGQTAGVAEARRDAFPDARVVQILDTVPVDPKHLDVIAKADVVVAMGPEVADGLRSALQAHGREPIPPVHEVVPPIDGGPIPPVREPGAGGYRILVANDDFGAHAQAADAVRELREQGVDARLRIALPGGDDVAMGWHRLALSDRAGAEVEIVRLPDDPAGRRELWHGADVLIDPRTTGMLDSAVTSAAGHGVPVVVAAESGAGRLFTDPLRISDGLGDHAVGDRSTFTDHVRRTLDDLPAARDRAAELRLDLLRRYHPEATAHAVHDAIAGLGDGVHRVDDATFHRTLDPRDVVLRHNDEAPAAEGTTRVMTVCTEYNSTAGGVITANRELSESFAAAGADVYGRVTRVDEGDLALTRTETPEGIHVRGVTEVWGVTDHKGGPDTRAMSMLLENLPPHVDVLVGNSRFGGGAARILQEHVYPDAEYVHVLHTSPEVLDAVRGNPAEGRGHAATEKALMAGASLVTGIGPLLGQEAARLAGSADGGPPAHTIISDMPRDPHDPPGRAGREGYTLYVQGRAGDPIKGVDFAAGLVHDLRADGVDVRLVVRGAKPEELSGMVDRLSEIAGTPVEVRPFVKSGTPEGRAELLNDLHQADLVLMPSIQDGFGLVASEAARAAVPVIAGEGTGAGMFFGDPRYVPHDLGGMSAVRDHNTVRSLLDAVRAEVGDADRISPEQVGRILRGVDEARRQEWLDQVRSVLDHIDDHHERAAGLRDHLDREYQVGNAARGVLRILRGEVTPEELAGRATHGPEAEARPTPHQTATESNPIRVRPDDPSTSTPDTPRPSTEGSRHTASPIDRTGFVPDGRPADVPSLTPHELHAAVHDVVPQDFAGDGVSFVATDGERVHVTLSDGTVRHFRAEIGSGMRDLAETTVRSGTPDDPHVVRVNDRVAGEQLSRVWVHEITETLAMRHAETRPQPHGVLRRTIAAIGRLFGGGDGPAAPERPRVDPHTAARLNERVHLQRQFDRAWSRPEEQARLRHEILGVERDLRALGHPVDSAFVHRQSALLSRDGVLGRRHDPAPDYGGHSGTSDPARANPSHPAGHVADPPAEVSHDTGSVPDHDPARDAHWTERRWEQEGRRPSFDELIPETDAEASRWEGAIREEFARHIEGREFGGLRVEFDEWGTPISAYRNEVVIRLRIRDADGNSVGTAIRQFSREHDGRLVVRHSSLKLHADMQKRGFASGFNRHMEGWYRESGVSHIEVRAVNKGAYVWAKAGYEWAPNNEGRSVEPILTELRRRIHGIDEALQQIGAGTADLGELRARYGGDSAQEIAENMRQERDAGQQILNRAARHAFGTEGYPTPREIAMAGARDHHSPDALWLGKEAMLGQDWNGVKPISDAGVQHARGDSSVRLSGAEVAERLSSRLGPELAGHLGRLVADPAAAPDLARMLSTPETVDRAGTVVAELAAGDALRPSKGWLERFNQLNPGEGGLFEPVAHEINHLGGGELRTRDFADTVRGEDPARDVGVHPDAGQRALVDEYAARLERDVLPAARAEARDIAGEVARQTGERVRLSYESRDGSALHAEVERMAKGSWTEPARPDARVGDVLDAVRIRITAPDTATL</sequence>
<evidence type="ECO:0000313" key="3">
    <source>
        <dbReference type="EMBL" id="WIM97988.1"/>
    </source>
</evidence>
<dbReference type="SUPFAM" id="SSF53756">
    <property type="entry name" value="UDP-Glycosyltransferase/glycogen phosphorylase"/>
    <property type="match status" value="2"/>
</dbReference>
<dbReference type="Proteomes" id="UP001240150">
    <property type="component" value="Chromosome"/>
</dbReference>
<feature type="compositionally biased region" description="Basic and acidic residues" evidence="1">
    <location>
        <begin position="935"/>
        <end position="953"/>
    </location>
</feature>
<dbReference type="InterPro" id="IPR057746">
    <property type="entry name" value="CpnT-like_N"/>
</dbReference>
<feature type="region of interest" description="Disordered" evidence="1">
    <location>
        <begin position="544"/>
        <end position="1011"/>
    </location>
</feature>
<feature type="compositionally biased region" description="Low complexity" evidence="1">
    <location>
        <begin position="3356"/>
        <end position="3368"/>
    </location>
</feature>
<accession>A0ABY8WK14</accession>
<evidence type="ECO:0000256" key="1">
    <source>
        <dbReference type="SAM" id="MobiDB-lite"/>
    </source>
</evidence>
<proteinExistence type="predicted"/>
<dbReference type="Pfam" id="PF20706">
    <property type="entry name" value="GT4-conflict"/>
    <property type="match status" value="2"/>
</dbReference>
<keyword evidence="3" id="KW-0808">Transferase</keyword>
<gene>
    <name evidence="3" type="ORF">ACTOB_001556</name>
</gene>
<dbReference type="Gene3D" id="3.40.630.30">
    <property type="match status" value="1"/>
</dbReference>
<dbReference type="SUPFAM" id="SSF55729">
    <property type="entry name" value="Acyl-CoA N-acyltransferases (Nat)"/>
    <property type="match status" value="1"/>
</dbReference>
<dbReference type="InterPro" id="IPR016181">
    <property type="entry name" value="Acyl_CoA_acyltransferase"/>
</dbReference>
<name>A0ABY8WK14_9ACTN</name>
<feature type="compositionally biased region" description="Basic and acidic residues" evidence="1">
    <location>
        <begin position="1410"/>
        <end position="1421"/>
    </location>
</feature>
<feature type="region of interest" description="Disordered" evidence="1">
    <location>
        <begin position="3321"/>
        <end position="3388"/>
    </location>
</feature>
<feature type="compositionally biased region" description="Basic and acidic residues" evidence="1">
    <location>
        <begin position="667"/>
        <end position="676"/>
    </location>
</feature>
<feature type="region of interest" description="Disordered" evidence="1">
    <location>
        <begin position="1206"/>
        <end position="1270"/>
    </location>
</feature>
<feature type="compositionally biased region" description="Low complexity" evidence="1">
    <location>
        <begin position="553"/>
        <end position="566"/>
    </location>
</feature>
<feature type="compositionally biased region" description="Basic and acidic residues" evidence="1">
    <location>
        <begin position="3642"/>
        <end position="3666"/>
    </location>
</feature>
<dbReference type="EMBL" id="CP126980">
    <property type="protein sequence ID" value="WIM97988.1"/>
    <property type="molecule type" value="Genomic_DNA"/>
</dbReference>
<dbReference type="EC" id="2.4.-.-" evidence="3"/>
<feature type="compositionally biased region" description="Basic and acidic residues" evidence="1">
    <location>
        <begin position="867"/>
        <end position="899"/>
    </location>
</feature>
<feature type="compositionally biased region" description="Basic and acidic residues" evidence="1">
    <location>
        <begin position="1206"/>
        <end position="1253"/>
    </location>
</feature>
<feature type="region of interest" description="Disordered" evidence="1">
    <location>
        <begin position="1864"/>
        <end position="2019"/>
    </location>
</feature>
<feature type="region of interest" description="Disordered" evidence="1">
    <location>
        <begin position="3593"/>
        <end position="3676"/>
    </location>
</feature>
<keyword evidence="3" id="KW-0328">Glycosyltransferase</keyword>
<keyword evidence="4" id="KW-1185">Reference proteome</keyword>
<protein>
    <submittedName>
        <fullName evidence="3">Glycosyltransferase</fullName>
        <ecNumber evidence="3">2.4.-.-</ecNumber>
    </submittedName>
</protein>
<evidence type="ECO:0000259" key="2">
    <source>
        <dbReference type="Pfam" id="PF25547"/>
    </source>
</evidence>
<feature type="compositionally biased region" description="Polar residues" evidence="1">
    <location>
        <begin position="737"/>
        <end position="747"/>
    </location>
</feature>
<dbReference type="RefSeq" id="WP_284919381.1">
    <property type="nucleotide sequence ID" value="NZ_CP126980.1"/>
</dbReference>
<feature type="region of interest" description="Disordered" evidence="1">
    <location>
        <begin position="1546"/>
        <end position="1647"/>
    </location>
</feature>
<dbReference type="Gene3D" id="3.40.50.2000">
    <property type="entry name" value="Glycogen Phosphorylase B"/>
    <property type="match status" value="1"/>
</dbReference>
<feature type="compositionally biased region" description="Low complexity" evidence="1">
    <location>
        <begin position="610"/>
        <end position="627"/>
    </location>
</feature>
<feature type="compositionally biased region" description="Gly residues" evidence="1">
    <location>
        <begin position="585"/>
        <end position="609"/>
    </location>
</feature>